<proteinExistence type="predicted"/>
<dbReference type="EMBL" id="CAXLJM020000103">
    <property type="protein sequence ID" value="CAL8134165.1"/>
    <property type="molecule type" value="Genomic_DNA"/>
</dbReference>
<name>A0ABP1RS53_9HEXA</name>
<accession>A0ABP1RS53</accession>
<evidence type="ECO:0000256" key="1">
    <source>
        <dbReference type="SAM" id="MobiDB-lite"/>
    </source>
</evidence>
<sequence length="219" mass="24758">MAPVTTSKSAKPACRQRRSSLKSVETWKLAVKYVESSEPPTRVNRLHKDSISENQVERQPKRMSRLIPIPAISEERFDRRHKAMPRLIPRPTSGGVNSREVLPNIPHTDSVGFPAVSEEQWEQRVTMKISSDTNPLSSCPPKKKPGKKSKTKATSVVSSPFERRSPGSYNTADVLRVQQLEKFFKRLFESLDNIKVSVFSPETLMFEGLCYAVDSMKIS</sequence>
<keyword evidence="3" id="KW-1185">Reference proteome</keyword>
<reference evidence="2 3" key="1">
    <citation type="submission" date="2024-08" db="EMBL/GenBank/DDBJ databases">
        <authorList>
            <person name="Cucini C."/>
            <person name="Frati F."/>
        </authorList>
    </citation>
    <scope>NUCLEOTIDE SEQUENCE [LARGE SCALE GENOMIC DNA]</scope>
</reference>
<feature type="compositionally biased region" description="Basic residues" evidence="1">
    <location>
        <begin position="141"/>
        <end position="151"/>
    </location>
</feature>
<dbReference type="Proteomes" id="UP001642540">
    <property type="component" value="Unassembled WGS sequence"/>
</dbReference>
<evidence type="ECO:0000313" key="3">
    <source>
        <dbReference type="Proteomes" id="UP001642540"/>
    </source>
</evidence>
<feature type="region of interest" description="Disordered" evidence="1">
    <location>
        <begin position="1"/>
        <end position="21"/>
    </location>
</feature>
<evidence type="ECO:0000313" key="2">
    <source>
        <dbReference type="EMBL" id="CAL8134165.1"/>
    </source>
</evidence>
<gene>
    <name evidence="2" type="ORF">ODALV1_LOCUS25401</name>
</gene>
<organism evidence="2 3">
    <name type="scientific">Orchesella dallaii</name>
    <dbReference type="NCBI Taxonomy" id="48710"/>
    <lineage>
        <taxon>Eukaryota</taxon>
        <taxon>Metazoa</taxon>
        <taxon>Ecdysozoa</taxon>
        <taxon>Arthropoda</taxon>
        <taxon>Hexapoda</taxon>
        <taxon>Collembola</taxon>
        <taxon>Entomobryomorpha</taxon>
        <taxon>Entomobryoidea</taxon>
        <taxon>Orchesellidae</taxon>
        <taxon>Orchesellinae</taxon>
        <taxon>Orchesella</taxon>
    </lineage>
</organism>
<feature type="region of interest" description="Disordered" evidence="1">
    <location>
        <begin position="129"/>
        <end position="163"/>
    </location>
</feature>
<protein>
    <submittedName>
        <fullName evidence="2">Uncharacterized protein</fullName>
    </submittedName>
</protein>
<comment type="caution">
    <text evidence="2">The sequence shown here is derived from an EMBL/GenBank/DDBJ whole genome shotgun (WGS) entry which is preliminary data.</text>
</comment>